<comment type="subcellular location">
    <subcellularLocation>
        <location evidence="1">Membrane</location>
        <topology evidence="1">Single-pass type IV membrane protein</topology>
    </subcellularLocation>
</comment>
<evidence type="ECO:0000313" key="11">
    <source>
        <dbReference type="EMBL" id="CDW82184.1"/>
    </source>
</evidence>
<keyword evidence="4 9" id="KW-0812">Transmembrane</keyword>
<protein>
    <submittedName>
        <fullName evidence="11">Vesicle transport through interaction with t-snares-like protein 1a</fullName>
    </submittedName>
</protein>
<proteinExistence type="inferred from homology"/>
<keyword evidence="5" id="KW-0653">Protein transport</keyword>
<dbReference type="InterPro" id="IPR010989">
    <property type="entry name" value="SNARE"/>
</dbReference>
<evidence type="ECO:0000256" key="3">
    <source>
        <dbReference type="ARBA" id="ARBA00022448"/>
    </source>
</evidence>
<evidence type="ECO:0000256" key="5">
    <source>
        <dbReference type="ARBA" id="ARBA00022927"/>
    </source>
</evidence>
<dbReference type="PANTHER" id="PTHR21230">
    <property type="entry name" value="VESICLE TRANSPORT V-SNARE PROTEIN VTI1-RELATED"/>
    <property type="match status" value="1"/>
</dbReference>
<evidence type="ECO:0000256" key="6">
    <source>
        <dbReference type="ARBA" id="ARBA00022989"/>
    </source>
</evidence>
<dbReference type="GO" id="GO:0031902">
    <property type="term" value="C:late endosome membrane"/>
    <property type="evidence" value="ECO:0007669"/>
    <property type="project" value="TreeGrafter"/>
</dbReference>
<accession>A0A078AIY4</accession>
<dbReference type="InterPro" id="IPR038407">
    <property type="entry name" value="v-SNARE_N_sf"/>
</dbReference>
<evidence type="ECO:0000256" key="4">
    <source>
        <dbReference type="ARBA" id="ARBA00022692"/>
    </source>
</evidence>
<keyword evidence="12" id="KW-1185">Reference proteome</keyword>
<dbReference type="Proteomes" id="UP000039865">
    <property type="component" value="Unassembled WGS sequence"/>
</dbReference>
<dbReference type="GO" id="GO:0006906">
    <property type="term" value="P:vesicle fusion"/>
    <property type="evidence" value="ECO:0007669"/>
    <property type="project" value="TreeGrafter"/>
</dbReference>
<evidence type="ECO:0000256" key="2">
    <source>
        <dbReference type="ARBA" id="ARBA00006108"/>
    </source>
</evidence>
<dbReference type="AlphaFoldDB" id="A0A078AIY4"/>
<dbReference type="Gene3D" id="1.20.58.400">
    <property type="entry name" value="t-snare proteins"/>
    <property type="match status" value="1"/>
</dbReference>
<gene>
    <name evidence="11" type="primary">Contig1242.g1367</name>
    <name evidence="11" type="ORF">STYLEM_11213</name>
</gene>
<evidence type="ECO:0000256" key="7">
    <source>
        <dbReference type="ARBA" id="ARBA00023054"/>
    </source>
</evidence>
<keyword evidence="8 9" id="KW-0472">Membrane</keyword>
<evidence type="ECO:0000256" key="8">
    <source>
        <dbReference type="ARBA" id="ARBA00023136"/>
    </source>
</evidence>
<feature type="domain" description="Vesicle transport v-SNARE N-terminal" evidence="10">
    <location>
        <begin position="7"/>
        <end position="92"/>
    </location>
</feature>
<evidence type="ECO:0000256" key="9">
    <source>
        <dbReference type="SAM" id="Phobius"/>
    </source>
</evidence>
<feature type="transmembrane region" description="Helical" evidence="9">
    <location>
        <begin position="197"/>
        <end position="223"/>
    </location>
</feature>
<dbReference type="GO" id="GO:0012507">
    <property type="term" value="C:ER to Golgi transport vesicle membrane"/>
    <property type="evidence" value="ECO:0007669"/>
    <property type="project" value="TreeGrafter"/>
</dbReference>
<dbReference type="SUPFAM" id="SSF47661">
    <property type="entry name" value="t-snare proteins"/>
    <property type="match status" value="1"/>
</dbReference>
<comment type="similarity">
    <text evidence="2">Belongs to the VTI1 family.</text>
</comment>
<evidence type="ECO:0000259" key="10">
    <source>
        <dbReference type="Pfam" id="PF05008"/>
    </source>
</evidence>
<dbReference type="EMBL" id="CCKQ01010649">
    <property type="protein sequence ID" value="CDW82184.1"/>
    <property type="molecule type" value="Genomic_DNA"/>
</dbReference>
<dbReference type="OrthoDB" id="430637at2759"/>
<dbReference type="GO" id="GO:0005789">
    <property type="term" value="C:endoplasmic reticulum membrane"/>
    <property type="evidence" value="ECO:0007669"/>
    <property type="project" value="TreeGrafter"/>
</dbReference>
<keyword evidence="6 9" id="KW-1133">Transmembrane helix</keyword>
<evidence type="ECO:0000313" key="12">
    <source>
        <dbReference type="Proteomes" id="UP000039865"/>
    </source>
</evidence>
<name>A0A078AIY4_STYLE</name>
<dbReference type="InterPro" id="IPR007705">
    <property type="entry name" value="Vesicle_trsprt_v-SNARE_N"/>
</dbReference>
<dbReference type="GO" id="GO:0031201">
    <property type="term" value="C:SNARE complex"/>
    <property type="evidence" value="ECO:0007669"/>
    <property type="project" value="TreeGrafter"/>
</dbReference>
<keyword evidence="3" id="KW-0813">Transport</keyword>
<dbReference type="Pfam" id="PF05008">
    <property type="entry name" value="V-SNARE"/>
    <property type="match status" value="1"/>
</dbReference>
<dbReference type="GO" id="GO:0005484">
    <property type="term" value="F:SNAP receptor activity"/>
    <property type="evidence" value="ECO:0007669"/>
    <property type="project" value="TreeGrafter"/>
</dbReference>
<dbReference type="InParanoid" id="A0A078AIY4"/>
<dbReference type="GO" id="GO:0000149">
    <property type="term" value="F:SNARE binding"/>
    <property type="evidence" value="ECO:0007669"/>
    <property type="project" value="TreeGrafter"/>
</dbReference>
<dbReference type="Gene3D" id="1.20.5.110">
    <property type="match status" value="1"/>
</dbReference>
<dbReference type="FunCoup" id="A0A078AIY4">
    <property type="interactions" value="149"/>
</dbReference>
<reference evidence="11 12" key="1">
    <citation type="submission" date="2014-06" db="EMBL/GenBank/DDBJ databases">
        <authorList>
            <person name="Swart Estienne"/>
        </authorList>
    </citation>
    <scope>NUCLEOTIDE SEQUENCE [LARGE SCALE GENOMIC DNA]</scope>
    <source>
        <strain evidence="11 12">130c</strain>
    </source>
</reference>
<evidence type="ECO:0000256" key="1">
    <source>
        <dbReference type="ARBA" id="ARBA00004211"/>
    </source>
</evidence>
<dbReference type="GO" id="GO:0006886">
    <property type="term" value="P:intracellular protein transport"/>
    <property type="evidence" value="ECO:0007669"/>
    <property type="project" value="InterPro"/>
</dbReference>
<keyword evidence="7" id="KW-0175">Coiled coil</keyword>
<sequence>MSLVLDDFKNTKRQHKQYINDISDIFDDVLDQTDVGRKEKIVTGLKSKMGQAEKSLTEMEQFWAMLDPHEKAQYRNKMTKFRADYENMRKKYFKINDSVQGEQNRLKLEQKSTMKDEQERDMRKKLLDGTENLYGQSKQLENTKKMGLETNEYIRLANRDLRDQRDILISVGDKNAQIRVDLERGNKIITEMSMREYLYRVAIHFTAFLLLMAILICILHNLVK</sequence>
<organism evidence="11 12">
    <name type="scientific">Stylonychia lemnae</name>
    <name type="common">Ciliate</name>
    <dbReference type="NCBI Taxonomy" id="5949"/>
    <lineage>
        <taxon>Eukaryota</taxon>
        <taxon>Sar</taxon>
        <taxon>Alveolata</taxon>
        <taxon>Ciliophora</taxon>
        <taxon>Intramacronucleata</taxon>
        <taxon>Spirotrichea</taxon>
        <taxon>Stichotrichia</taxon>
        <taxon>Sporadotrichida</taxon>
        <taxon>Oxytrichidae</taxon>
        <taxon>Stylonychinae</taxon>
        <taxon>Stylonychia</taxon>
    </lineage>
</organism>
<dbReference type="GO" id="GO:0005794">
    <property type="term" value="C:Golgi apparatus"/>
    <property type="evidence" value="ECO:0007669"/>
    <property type="project" value="TreeGrafter"/>
</dbReference>